<dbReference type="HOGENOM" id="CLU_2449759_0_0_9"/>
<proteinExistence type="predicted"/>
<gene>
    <name evidence="2" type="ordered locus">Daud_0007</name>
</gene>
<keyword evidence="1" id="KW-1133">Transmembrane helix</keyword>
<reference evidence="2 3" key="2">
    <citation type="journal article" date="2008" name="Science">
        <title>Environmental genomics reveals a single-species ecosystem deep within Earth.</title>
        <authorList>
            <person name="Chivian D."/>
            <person name="Brodie E.L."/>
            <person name="Alm E.J."/>
            <person name="Culley D.E."/>
            <person name="Dehal P.S."/>
            <person name="Desantis T.Z."/>
            <person name="Gihring T.M."/>
            <person name="Lapidus A."/>
            <person name="Lin L.H."/>
            <person name="Lowry S.R."/>
            <person name="Moser D.P."/>
            <person name="Richardson P.M."/>
            <person name="Southam G."/>
            <person name="Wanger G."/>
            <person name="Pratt L.M."/>
            <person name="Andersen G.L."/>
            <person name="Hazen T.C."/>
            <person name="Brockman F.J."/>
            <person name="Arkin A.P."/>
            <person name="Onstott T.C."/>
        </authorList>
    </citation>
    <scope>NUCLEOTIDE SEQUENCE [LARGE SCALE GENOMIC DNA]</scope>
    <source>
        <strain evidence="2 3">MP104C</strain>
    </source>
</reference>
<keyword evidence="1" id="KW-0812">Transmembrane</keyword>
<name>B1I1I0_DESAP</name>
<evidence type="ECO:0000313" key="2">
    <source>
        <dbReference type="EMBL" id="ACA58576.1"/>
    </source>
</evidence>
<evidence type="ECO:0000256" key="1">
    <source>
        <dbReference type="SAM" id="Phobius"/>
    </source>
</evidence>
<organism evidence="2 3">
    <name type="scientific">Desulforudis audaxviator (strain MP104C)</name>
    <dbReference type="NCBI Taxonomy" id="477974"/>
    <lineage>
        <taxon>Bacteria</taxon>
        <taxon>Bacillati</taxon>
        <taxon>Bacillota</taxon>
        <taxon>Clostridia</taxon>
        <taxon>Thermoanaerobacterales</taxon>
        <taxon>Candidatus Desulforudaceae</taxon>
        <taxon>Candidatus Desulforudis</taxon>
    </lineage>
</organism>
<accession>B1I1I0</accession>
<protein>
    <submittedName>
        <fullName evidence="2">Uncharacterized protein</fullName>
    </submittedName>
</protein>
<dbReference type="KEGG" id="dau:Daud_0007"/>
<dbReference type="EMBL" id="CP000860">
    <property type="protein sequence ID" value="ACA58576.1"/>
    <property type="molecule type" value="Genomic_DNA"/>
</dbReference>
<sequence>MMEISLKKLSAFLVLAFVAGILLERWLALSEPVVRVVSPVTSWFGPPFLWLVAGVLAGVGGMMFLRRLREASSLDAVRGSRFKRNGDRF</sequence>
<dbReference type="AlphaFoldDB" id="B1I1I0"/>
<keyword evidence="3" id="KW-1185">Reference proteome</keyword>
<evidence type="ECO:0000313" key="3">
    <source>
        <dbReference type="Proteomes" id="UP000008544"/>
    </source>
</evidence>
<dbReference type="Proteomes" id="UP000008544">
    <property type="component" value="Chromosome"/>
</dbReference>
<reference evidence="3" key="1">
    <citation type="submission" date="2007-10" db="EMBL/GenBank/DDBJ databases">
        <title>Complete sequence of chromosome of Desulforudis audaxviator MP104C.</title>
        <authorList>
            <person name="Copeland A."/>
            <person name="Lucas S."/>
            <person name="Lapidus A."/>
            <person name="Barry K."/>
            <person name="Glavina del Rio T."/>
            <person name="Dalin E."/>
            <person name="Tice H."/>
            <person name="Bruce D."/>
            <person name="Pitluck S."/>
            <person name="Lowry S.R."/>
            <person name="Larimer F."/>
            <person name="Land M.L."/>
            <person name="Hauser L."/>
            <person name="Kyrpides N."/>
            <person name="Ivanova N.N."/>
            <person name="Richardson P."/>
        </authorList>
    </citation>
    <scope>NUCLEOTIDE SEQUENCE [LARGE SCALE GENOMIC DNA]</scope>
    <source>
        <strain evidence="3">MP104C</strain>
    </source>
</reference>
<dbReference type="RefSeq" id="WP_012301170.1">
    <property type="nucleotide sequence ID" value="NC_010424.1"/>
</dbReference>
<feature type="transmembrane region" description="Helical" evidence="1">
    <location>
        <begin position="46"/>
        <end position="65"/>
    </location>
</feature>
<keyword evidence="1" id="KW-0472">Membrane</keyword>